<sequence>MLIRKLALAGAFALSATTAMAACSFENDVEVKTLSAGFEAWKAVTDAMAECGNVQAELDQEFRTKQPAAFAANPSLYAVGGVSNGTITPLLNEGTIRPLDDLVEKYGQNLSPNQLIRVDGQVMAIAMMVNTQHMMYRSDIFEELGLDAPVTYDDVLDAAAAIQEAGVVDYPLGATMQSGWNLAQDFNNMFLGYGGTFYNEDSTPAVNSEAGLKALETMKALTEYMDPEYLISDSTYVQQQFQQGKIAMANLWGSRGGAMDDPAESQVVGKVGSSAAPIAEEGNAPATTLWWDGIVIAKNITDEEADAAFRVAMEGLDSEMVQANNGAAIWLVSGYEPNDMAMGAIATATADPAPVSYPSTSQMGLMHTAIGNELDAFFTGGRSAEETLAAIEESYTSAAKEAGLLQ</sequence>
<keyword evidence="3" id="KW-0732">Signal</keyword>
<dbReference type="STRING" id="420998.JDO7802_02435"/>
<gene>
    <name evidence="4" type="ORF">JDO7802_02435</name>
</gene>
<comment type="subcellular location">
    <subcellularLocation>
        <location evidence="1">Periplasm</location>
    </subcellularLocation>
</comment>
<dbReference type="Gene3D" id="3.40.190.10">
    <property type="entry name" value="Periplasmic binding protein-like II"/>
    <property type="match status" value="2"/>
</dbReference>
<dbReference type="PANTHER" id="PTHR43649">
    <property type="entry name" value="ARABINOSE-BINDING PROTEIN-RELATED"/>
    <property type="match status" value="1"/>
</dbReference>
<accession>A0A0M6YJ73</accession>
<evidence type="ECO:0000313" key="4">
    <source>
        <dbReference type="EMBL" id="CTQ50411.1"/>
    </source>
</evidence>
<protein>
    <submittedName>
        <fullName evidence="4">Maltose-binding periplasmic proteins/domains</fullName>
    </submittedName>
</protein>
<dbReference type="Pfam" id="PF01547">
    <property type="entry name" value="SBP_bac_1"/>
    <property type="match status" value="1"/>
</dbReference>
<dbReference type="Proteomes" id="UP000049222">
    <property type="component" value="Unassembled WGS sequence"/>
</dbReference>
<dbReference type="InterPro" id="IPR050490">
    <property type="entry name" value="Bact_solute-bd_prot1"/>
</dbReference>
<evidence type="ECO:0000256" key="1">
    <source>
        <dbReference type="ARBA" id="ARBA00004418"/>
    </source>
</evidence>
<dbReference type="RefSeq" id="WP_055085901.1">
    <property type="nucleotide sequence ID" value="NZ_CXSU01000012.1"/>
</dbReference>
<dbReference type="AlphaFoldDB" id="A0A0M6YJ73"/>
<organism evidence="4 5">
    <name type="scientific">Jannaschia donghaensis</name>
    <dbReference type="NCBI Taxonomy" id="420998"/>
    <lineage>
        <taxon>Bacteria</taxon>
        <taxon>Pseudomonadati</taxon>
        <taxon>Pseudomonadota</taxon>
        <taxon>Alphaproteobacteria</taxon>
        <taxon>Rhodobacterales</taxon>
        <taxon>Roseobacteraceae</taxon>
        <taxon>Jannaschia</taxon>
    </lineage>
</organism>
<evidence type="ECO:0000256" key="2">
    <source>
        <dbReference type="ARBA" id="ARBA00008520"/>
    </source>
</evidence>
<comment type="similarity">
    <text evidence="2">Belongs to the bacterial solute-binding protein 1 family.</text>
</comment>
<dbReference type="EMBL" id="CXSU01000012">
    <property type="protein sequence ID" value="CTQ50411.1"/>
    <property type="molecule type" value="Genomic_DNA"/>
</dbReference>
<dbReference type="OrthoDB" id="7532544at2"/>
<dbReference type="GO" id="GO:0042597">
    <property type="term" value="C:periplasmic space"/>
    <property type="evidence" value="ECO:0007669"/>
    <property type="project" value="UniProtKB-SubCell"/>
</dbReference>
<proteinExistence type="inferred from homology"/>
<dbReference type="SUPFAM" id="SSF53850">
    <property type="entry name" value="Periplasmic binding protein-like II"/>
    <property type="match status" value="1"/>
</dbReference>
<dbReference type="PROSITE" id="PS51257">
    <property type="entry name" value="PROKAR_LIPOPROTEIN"/>
    <property type="match status" value="1"/>
</dbReference>
<dbReference type="InterPro" id="IPR006059">
    <property type="entry name" value="SBP"/>
</dbReference>
<evidence type="ECO:0000256" key="3">
    <source>
        <dbReference type="SAM" id="SignalP"/>
    </source>
</evidence>
<reference evidence="4 5" key="1">
    <citation type="submission" date="2015-07" db="EMBL/GenBank/DDBJ databases">
        <authorList>
            <person name="Noorani M."/>
        </authorList>
    </citation>
    <scope>NUCLEOTIDE SEQUENCE [LARGE SCALE GENOMIC DNA]</scope>
    <source>
        <strain evidence="4 5">CECT 7802</strain>
    </source>
</reference>
<keyword evidence="5" id="KW-1185">Reference proteome</keyword>
<dbReference type="PANTHER" id="PTHR43649:SF12">
    <property type="entry name" value="DIACETYLCHITOBIOSE BINDING PROTEIN DASA"/>
    <property type="match status" value="1"/>
</dbReference>
<feature type="chain" id="PRO_5005807988" evidence="3">
    <location>
        <begin position="22"/>
        <end position="406"/>
    </location>
</feature>
<evidence type="ECO:0000313" key="5">
    <source>
        <dbReference type="Proteomes" id="UP000049222"/>
    </source>
</evidence>
<feature type="signal peptide" evidence="3">
    <location>
        <begin position="1"/>
        <end position="21"/>
    </location>
</feature>
<name>A0A0M6YJ73_9RHOB</name>